<sequence>MKNEKLELANYKIKNQKKWPYVKTPREKDILDDYAKIAILQRNYNTKTPQAISGRRNDIVLFVKNNPNNLLQPLISSF</sequence>
<organism evidence="1 2">
    <name type="scientific">Legionella clemsonensis</name>
    <dbReference type="NCBI Taxonomy" id="1867846"/>
    <lineage>
        <taxon>Bacteria</taxon>
        <taxon>Pseudomonadati</taxon>
        <taxon>Pseudomonadota</taxon>
        <taxon>Gammaproteobacteria</taxon>
        <taxon>Legionellales</taxon>
        <taxon>Legionellaceae</taxon>
        <taxon>Legionella</taxon>
    </lineage>
</organism>
<evidence type="ECO:0000313" key="1">
    <source>
        <dbReference type="EMBL" id="ASQ45934.1"/>
    </source>
</evidence>
<dbReference type="EMBL" id="CP016397">
    <property type="protein sequence ID" value="ASQ45934.1"/>
    <property type="molecule type" value="Genomic_DNA"/>
</dbReference>
<dbReference type="RefSeq" id="WP_094090939.1">
    <property type="nucleotide sequence ID" value="NZ_CP016397.1"/>
</dbReference>
<gene>
    <name evidence="1" type="ORF">clem_06895</name>
</gene>
<dbReference type="AlphaFoldDB" id="A0A222P256"/>
<accession>A0A222P256</accession>
<reference evidence="1 2" key="1">
    <citation type="submission" date="2016-07" db="EMBL/GenBank/DDBJ databases">
        <authorList>
            <person name="Hassler H."/>
        </authorList>
    </citation>
    <scope>NUCLEOTIDE SEQUENCE [LARGE SCALE GENOMIC DNA]</scope>
    <source>
        <strain evidence="1 2">CDC-D5610</strain>
    </source>
</reference>
<proteinExistence type="predicted"/>
<protein>
    <submittedName>
        <fullName evidence="1">Uncharacterized protein</fullName>
    </submittedName>
</protein>
<evidence type="ECO:0000313" key="2">
    <source>
        <dbReference type="Proteomes" id="UP000201728"/>
    </source>
</evidence>
<keyword evidence="2" id="KW-1185">Reference proteome</keyword>
<dbReference type="Proteomes" id="UP000201728">
    <property type="component" value="Chromosome"/>
</dbReference>
<dbReference type="KEGG" id="lcd:clem_06895"/>
<name>A0A222P256_9GAMM</name>